<organism evidence="2">
    <name type="scientific">marine sediment metagenome</name>
    <dbReference type="NCBI Taxonomy" id="412755"/>
    <lineage>
        <taxon>unclassified sequences</taxon>
        <taxon>metagenomes</taxon>
        <taxon>ecological metagenomes</taxon>
    </lineage>
</organism>
<dbReference type="EMBL" id="BARV01007305">
    <property type="protein sequence ID" value="GAI06111.1"/>
    <property type="molecule type" value="Genomic_DNA"/>
</dbReference>
<feature type="compositionally biased region" description="Polar residues" evidence="1">
    <location>
        <begin position="21"/>
        <end position="33"/>
    </location>
</feature>
<comment type="caution">
    <text evidence="2">The sequence shown here is derived from an EMBL/GenBank/DDBJ whole genome shotgun (WGS) entry which is preliminary data.</text>
</comment>
<dbReference type="AlphaFoldDB" id="X1LJV4"/>
<protein>
    <submittedName>
        <fullName evidence="2">Uncharacterized protein</fullName>
    </submittedName>
</protein>
<evidence type="ECO:0000313" key="2">
    <source>
        <dbReference type="EMBL" id="GAI06111.1"/>
    </source>
</evidence>
<evidence type="ECO:0000256" key="1">
    <source>
        <dbReference type="SAM" id="MobiDB-lite"/>
    </source>
</evidence>
<accession>X1LJV4</accession>
<feature type="non-terminal residue" evidence="2">
    <location>
        <position position="1"/>
    </location>
</feature>
<sequence length="211" mass="23060">LAGNDVDVNNPADLLDEPTRGENSNHILTGSGTDETGVLEGFIITSGNDNRYEQSPHYPFDWQAAGHGGGIYNDSVSIGIDIYSAWALVLVCAHVHNTVYDAGIAVQVSCNRNDSIITHVYTRRAGQKMIVAVNPDTVYVPVTPLNKTGVGVDITFAPDQCTTWAYINVLFATLDITIRNCNYRGVRAVPNFHYCNLRPFWCLVSPNDAVD</sequence>
<feature type="region of interest" description="Disordered" evidence="1">
    <location>
        <begin position="1"/>
        <end position="33"/>
    </location>
</feature>
<name>X1LJV4_9ZZZZ</name>
<gene>
    <name evidence="2" type="ORF">S06H3_14898</name>
</gene>
<proteinExistence type="predicted"/>
<reference evidence="2" key="1">
    <citation type="journal article" date="2014" name="Front. Microbiol.">
        <title>High frequency of phylogenetically diverse reductive dehalogenase-homologous genes in deep subseafloor sedimentary metagenomes.</title>
        <authorList>
            <person name="Kawai M."/>
            <person name="Futagami T."/>
            <person name="Toyoda A."/>
            <person name="Takaki Y."/>
            <person name="Nishi S."/>
            <person name="Hori S."/>
            <person name="Arai W."/>
            <person name="Tsubouchi T."/>
            <person name="Morono Y."/>
            <person name="Uchiyama I."/>
            <person name="Ito T."/>
            <person name="Fujiyama A."/>
            <person name="Inagaki F."/>
            <person name="Takami H."/>
        </authorList>
    </citation>
    <scope>NUCLEOTIDE SEQUENCE</scope>
    <source>
        <strain evidence="2">Expedition CK06-06</strain>
    </source>
</reference>